<name>A0A498QEJ7_9MYCO</name>
<evidence type="ECO:0000313" key="2">
    <source>
        <dbReference type="Proteomes" id="UP000273307"/>
    </source>
</evidence>
<accession>A0A498QEJ7</accession>
<organism evidence="1 2">
    <name type="scientific">Mycobacterium attenuatum</name>
    <dbReference type="NCBI Taxonomy" id="2341086"/>
    <lineage>
        <taxon>Bacteria</taxon>
        <taxon>Bacillati</taxon>
        <taxon>Actinomycetota</taxon>
        <taxon>Actinomycetes</taxon>
        <taxon>Mycobacteriales</taxon>
        <taxon>Mycobacteriaceae</taxon>
        <taxon>Mycobacterium</taxon>
    </lineage>
</organism>
<proteinExistence type="predicted"/>
<gene>
    <name evidence="1" type="ORF">LAUMK136_05074</name>
</gene>
<dbReference type="Proteomes" id="UP000273307">
    <property type="component" value="Unassembled WGS sequence"/>
</dbReference>
<keyword evidence="2" id="KW-1185">Reference proteome</keyword>
<dbReference type="EMBL" id="UPHP01000134">
    <property type="protein sequence ID" value="VBA43399.1"/>
    <property type="molecule type" value="Genomic_DNA"/>
</dbReference>
<evidence type="ECO:0000313" key="1">
    <source>
        <dbReference type="EMBL" id="VBA43399.1"/>
    </source>
</evidence>
<reference evidence="1 2" key="1">
    <citation type="submission" date="2018-09" db="EMBL/GenBank/DDBJ databases">
        <authorList>
            <person name="Tagini F."/>
        </authorList>
    </citation>
    <scope>NUCLEOTIDE SEQUENCE [LARGE SCALE GENOMIC DNA]</scope>
    <source>
        <strain evidence="1 2">MK136</strain>
    </source>
</reference>
<dbReference type="AlphaFoldDB" id="A0A498QEJ7"/>
<sequence>MVLSFDLAQTLLTAGPFGAEHIGMPPVVVRAQWQLSGSGRTVSPITTMLEAKVALGKDLCQP</sequence>
<protein>
    <submittedName>
        <fullName evidence="1">Uncharacterized protein</fullName>
    </submittedName>
</protein>